<dbReference type="PANTHER" id="PTHR47169:SF2">
    <property type="entry name" value="OS01G0541250 PROTEIN"/>
    <property type="match status" value="1"/>
</dbReference>
<protein>
    <submittedName>
        <fullName evidence="1">Uncharacterized protein</fullName>
    </submittedName>
</protein>
<dbReference type="HOGENOM" id="CLU_1672629_0_0_1"/>
<sequence length="158" mass="18436">MEAWSRQHGPLIGPPRCLIKIKGKEGKEMIGSFAVYRKMKAASYHKRYALCSLAHGTGASASKLCRMRQRSDIIATAIAIKLLLMEENKRSRIAFISRFFDELTLLYYPMYDMIHLDEKRFYMTRESQQIYLCPNESAPRWYVRVPFNISTGAECYYE</sequence>
<reference evidence="1" key="2">
    <citation type="submission" date="2015-06" db="UniProtKB">
        <authorList>
            <consortium name="EnsemblProtists"/>
        </authorList>
    </citation>
    <scope>IDENTIFICATION</scope>
    <source>
        <strain evidence="1">Emoy2</strain>
    </source>
</reference>
<dbReference type="PANTHER" id="PTHR47169">
    <property type="entry name" value="OS01G0541250 PROTEIN"/>
    <property type="match status" value="1"/>
</dbReference>
<dbReference type="VEuPathDB" id="FungiDB:HpaG802422"/>
<reference evidence="2" key="1">
    <citation type="journal article" date="2010" name="Science">
        <title>Signatures of adaptation to obligate biotrophy in the Hyaloperonospora arabidopsidis genome.</title>
        <authorList>
            <person name="Baxter L."/>
            <person name="Tripathy S."/>
            <person name="Ishaque N."/>
            <person name="Boot N."/>
            <person name="Cabral A."/>
            <person name="Kemen E."/>
            <person name="Thines M."/>
            <person name="Ah-Fong A."/>
            <person name="Anderson R."/>
            <person name="Badejoko W."/>
            <person name="Bittner-Eddy P."/>
            <person name="Boore J.L."/>
            <person name="Chibucos M.C."/>
            <person name="Coates M."/>
            <person name="Dehal P."/>
            <person name="Delehaunty K."/>
            <person name="Dong S."/>
            <person name="Downton P."/>
            <person name="Dumas B."/>
            <person name="Fabro G."/>
            <person name="Fronick C."/>
            <person name="Fuerstenberg S.I."/>
            <person name="Fulton L."/>
            <person name="Gaulin E."/>
            <person name="Govers F."/>
            <person name="Hughes L."/>
            <person name="Humphray S."/>
            <person name="Jiang R.H."/>
            <person name="Judelson H."/>
            <person name="Kamoun S."/>
            <person name="Kyung K."/>
            <person name="Meijer H."/>
            <person name="Minx P."/>
            <person name="Morris P."/>
            <person name="Nelson J."/>
            <person name="Phuntumart V."/>
            <person name="Qutob D."/>
            <person name="Rehmany A."/>
            <person name="Rougon-Cardoso A."/>
            <person name="Ryden P."/>
            <person name="Torto-Alalibo T."/>
            <person name="Studholme D."/>
            <person name="Wang Y."/>
            <person name="Win J."/>
            <person name="Wood J."/>
            <person name="Clifton S.W."/>
            <person name="Rogers J."/>
            <person name="Van den Ackerveken G."/>
            <person name="Jones J.D."/>
            <person name="McDowell J.M."/>
            <person name="Beynon J."/>
            <person name="Tyler B.M."/>
        </authorList>
    </citation>
    <scope>NUCLEOTIDE SEQUENCE [LARGE SCALE GENOMIC DNA]</scope>
    <source>
        <strain evidence="2">Emoy2</strain>
    </source>
</reference>
<name>M4B820_HYAAE</name>
<dbReference type="AlphaFoldDB" id="M4B820"/>
<dbReference type="InParanoid" id="M4B820"/>
<proteinExistence type="predicted"/>
<accession>M4B820</accession>
<evidence type="ECO:0000313" key="2">
    <source>
        <dbReference type="Proteomes" id="UP000011713"/>
    </source>
</evidence>
<keyword evidence="2" id="KW-1185">Reference proteome</keyword>
<evidence type="ECO:0000313" key="1">
    <source>
        <dbReference type="EnsemblProtists" id="HpaP802422"/>
    </source>
</evidence>
<dbReference type="EMBL" id="JH597957">
    <property type="status" value="NOT_ANNOTATED_CDS"/>
    <property type="molecule type" value="Genomic_DNA"/>
</dbReference>
<dbReference type="EnsemblProtists" id="HpaT802422">
    <property type="protein sequence ID" value="HpaP802422"/>
    <property type="gene ID" value="HpaG802422"/>
</dbReference>
<organism evidence="1 2">
    <name type="scientific">Hyaloperonospora arabidopsidis (strain Emoy2)</name>
    <name type="common">Downy mildew agent</name>
    <name type="synonym">Peronospora arabidopsidis</name>
    <dbReference type="NCBI Taxonomy" id="559515"/>
    <lineage>
        <taxon>Eukaryota</taxon>
        <taxon>Sar</taxon>
        <taxon>Stramenopiles</taxon>
        <taxon>Oomycota</taxon>
        <taxon>Peronosporomycetes</taxon>
        <taxon>Peronosporales</taxon>
        <taxon>Peronosporaceae</taxon>
        <taxon>Hyaloperonospora</taxon>
    </lineage>
</organism>
<dbReference type="Proteomes" id="UP000011713">
    <property type="component" value="Unassembled WGS sequence"/>
</dbReference>